<name>A0ABS2BGK9_9NEIS</name>
<comment type="caution">
    <text evidence="2">The sequence shown here is derived from an EMBL/GenBank/DDBJ whole genome shotgun (WGS) entry which is preliminary data.</text>
</comment>
<proteinExistence type="predicted"/>
<evidence type="ECO:0000313" key="3">
    <source>
        <dbReference type="Proteomes" id="UP000809431"/>
    </source>
</evidence>
<keyword evidence="3" id="KW-1185">Reference proteome</keyword>
<dbReference type="Gene3D" id="3.90.420.10">
    <property type="entry name" value="Oxidoreductase, molybdopterin-binding domain"/>
    <property type="match status" value="1"/>
</dbReference>
<organism evidence="2 3">
    <name type="scientific">Jeongeupia naejangsanensis</name>
    <dbReference type="NCBI Taxonomy" id="613195"/>
    <lineage>
        <taxon>Bacteria</taxon>
        <taxon>Pseudomonadati</taxon>
        <taxon>Pseudomonadota</taxon>
        <taxon>Betaproteobacteria</taxon>
        <taxon>Neisseriales</taxon>
        <taxon>Chitinibacteraceae</taxon>
        <taxon>Jeongeupia</taxon>
    </lineage>
</organism>
<dbReference type="InterPro" id="IPR036374">
    <property type="entry name" value="OxRdtase_Mopterin-bd_sf"/>
</dbReference>
<evidence type="ECO:0008006" key="4">
    <source>
        <dbReference type="Google" id="ProtNLM"/>
    </source>
</evidence>
<keyword evidence="1" id="KW-0732">Signal</keyword>
<evidence type="ECO:0000256" key="1">
    <source>
        <dbReference type="SAM" id="SignalP"/>
    </source>
</evidence>
<dbReference type="RefSeq" id="WP_203536418.1">
    <property type="nucleotide sequence ID" value="NZ_JAESND010000001.1"/>
</dbReference>
<gene>
    <name evidence="2" type="ORF">JMJ54_02810</name>
</gene>
<accession>A0ABS2BGK9</accession>
<dbReference type="Proteomes" id="UP000809431">
    <property type="component" value="Unassembled WGS sequence"/>
</dbReference>
<feature type="signal peptide" evidence="1">
    <location>
        <begin position="1"/>
        <end position="29"/>
    </location>
</feature>
<reference evidence="2 3" key="1">
    <citation type="submission" date="2021-01" db="EMBL/GenBank/DDBJ databases">
        <title>Draft Genome Sequence and Polyhydroxyalkanoate Biosynthetic Potential of Jeongeupia naejangsanensis Type Strain DSM 24253.</title>
        <authorList>
            <person name="Turrini P."/>
            <person name="Artuso I."/>
            <person name="Lugli G.A."/>
            <person name="Frangipani E."/>
            <person name="Ventura M."/>
            <person name="Visca P."/>
        </authorList>
    </citation>
    <scope>NUCLEOTIDE SEQUENCE [LARGE SCALE GENOMIC DNA]</scope>
    <source>
        <strain evidence="2 3">DSM 24253</strain>
    </source>
</reference>
<protein>
    <recommendedName>
        <fullName evidence="4">Oxidoreductase molybdopterin-binding domain-containing protein</fullName>
    </recommendedName>
</protein>
<sequence length="178" mass="19943">MRNALRIFSLSLCAATPVALLMQSSVAMAAGVQADVRAWPPPVNKETVLQLGDGEKRLALTLADLEALPHYKVDLSLIWGERGTFQGIKLNDLLKRYGLSESATLRFSAADRYTLDIAAANWRLRDPLIATRFEMRELTIRQKGPLRLLWPDETASLESTRGMLWIWNLVLIKPVTAE</sequence>
<dbReference type="EMBL" id="JAESND010000001">
    <property type="protein sequence ID" value="MBM3114750.1"/>
    <property type="molecule type" value="Genomic_DNA"/>
</dbReference>
<feature type="chain" id="PRO_5046308779" description="Oxidoreductase molybdopterin-binding domain-containing protein" evidence="1">
    <location>
        <begin position="30"/>
        <end position="178"/>
    </location>
</feature>
<evidence type="ECO:0000313" key="2">
    <source>
        <dbReference type="EMBL" id="MBM3114750.1"/>
    </source>
</evidence>
<dbReference type="SUPFAM" id="SSF56524">
    <property type="entry name" value="Oxidoreductase molybdopterin-binding domain"/>
    <property type="match status" value="1"/>
</dbReference>